<sequence>MKKKINFQEIKSFLLKNKKISIPVFIAIIVIVFFVFRASESDVASIESVKFTDLKKSVRATGQVVSETDISLSFNKASVVRSVRAKVGDKVNSGMILATLDQGQAFATLTEAKGKLLGAEAKYNKILEGYSNEEIILAEVAFKNAQTDLVNKKNNQITVVANAYQTLLNSSIAAFSISTGDTQIAPTITGTYVLEKEGDIRISTYQGGSWYFDGFGLVNAFGVVSSTTPQPIGESGLYIQFPTTFTQGNWIISIPNKKATNYLTNYNAYKSAIEDQTIIVATAQSLVDQRQAELNLKKAVARNTDVDIAKAEVLSAEGALQSAQSLYEDTIIRAGTSGTITKVDIKYGELSEIGKPVITLEDVGNLYIEALINEANIAYLKMGQSVSITFDAFGKDKNFTGVIAHIDPSAETNNGVVNYKIKVSLNEKDETIRPGMNANIDILAGQVSNVLAIPYIAINKKDGKYFVDFITNEKNKKYEDREVQIGFLGDNNLVEITSGLKADDKVALRKD</sequence>
<feature type="domain" description="YknX-like beta-barrel" evidence="5">
    <location>
        <begin position="368"/>
        <end position="442"/>
    </location>
</feature>
<name>A0A1F6WXN4_9BACT</name>
<gene>
    <name evidence="6" type="ORF">A3A91_02980</name>
</gene>
<dbReference type="NCBIfam" id="TIGR01730">
    <property type="entry name" value="RND_mfp"/>
    <property type="match status" value="1"/>
</dbReference>
<reference evidence="6 7" key="1">
    <citation type="journal article" date="2016" name="Nat. Commun.">
        <title>Thousands of microbial genomes shed light on interconnected biogeochemical processes in an aquifer system.</title>
        <authorList>
            <person name="Anantharaman K."/>
            <person name="Brown C.T."/>
            <person name="Hug L.A."/>
            <person name="Sharon I."/>
            <person name="Castelle C.J."/>
            <person name="Probst A.J."/>
            <person name="Thomas B.C."/>
            <person name="Singh A."/>
            <person name="Wilkins M.J."/>
            <person name="Karaoz U."/>
            <person name="Brodie E.L."/>
            <person name="Williams K.H."/>
            <person name="Hubbard S.S."/>
            <person name="Banfield J.F."/>
        </authorList>
    </citation>
    <scope>NUCLEOTIDE SEQUENCE [LARGE SCALE GENOMIC DNA]</scope>
</reference>
<keyword evidence="4" id="KW-1133">Transmembrane helix</keyword>
<accession>A0A1F6WXN4</accession>
<organism evidence="6 7">
    <name type="scientific">Candidatus Nomurabacteria bacterium RIFCSPLOWO2_01_FULL_36_16</name>
    <dbReference type="NCBI Taxonomy" id="1801767"/>
    <lineage>
        <taxon>Bacteria</taxon>
        <taxon>Candidatus Nomuraibacteriota</taxon>
    </lineage>
</organism>
<dbReference type="InterPro" id="IPR050465">
    <property type="entry name" value="UPF0194_transport"/>
</dbReference>
<evidence type="ECO:0000256" key="3">
    <source>
        <dbReference type="ARBA" id="ARBA00023054"/>
    </source>
</evidence>
<dbReference type="AlphaFoldDB" id="A0A1F6WXN4"/>
<feature type="transmembrane region" description="Helical" evidence="4">
    <location>
        <begin position="20"/>
        <end position="38"/>
    </location>
</feature>
<evidence type="ECO:0000313" key="7">
    <source>
        <dbReference type="Proteomes" id="UP000177001"/>
    </source>
</evidence>
<evidence type="ECO:0000256" key="2">
    <source>
        <dbReference type="ARBA" id="ARBA00009477"/>
    </source>
</evidence>
<dbReference type="Proteomes" id="UP000177001">
    <property type="component" value="Unassembled WGS sequence"/>
</dbReference>
<dbReference type="Gene3D" id="2.40.420.20">
    <property type="match status" value="1"/>
</dbReference>
<evidence type="ECO:0000259" key="5">
    <source>
        <dbReference type="Pfam" id="PF25990"/>
    </source>
</evidence>
<evidence type="ECO:0000256" key="4">
    <source>
        <dbReference type="SAM" id="Phobius"/>
    </source>
</evidence>
<dbReference type="InterPro" id="IPR058636">
    <property type="entry name" value="Beta-barrel_YknX"/>
</dbReference>
<comment type="caution">
    <text evidence="6">The sequence shown here is derived from an EMBL/GenBank/DDBJ whole genome shotgun (WGS) entry which is preliminary data.</text>
</comment>
<dbReference type="SUPFAM" id="SSF111369">
    <property type="entry name" value="HlyD-like secretion proteins"/>
    <property type="match status" value="1"/>
</dbReference>
<protein>
    <recommendedName>
        <fullName evidence="5">YknX-like beta-barrel domain-containing protein</fullName>
    </recommendedName>
</protein>
<dbReference type="Pfam" id="PF25990">
    <property type="entry name" value="Beta-barrel_YknX"/>
    <property type="match status" value="1"/>
</dbReference>
<dbReference type="EMBL" id="MFUR01000013">
    <property type="protein sequence ID" value="OGI86649.1"/>
    <property type="molecule type" value="Genomic_DNA"/>
</dbReference>
<comment type="similarity">
    <text evidence="2">Belongs to the membrane fusion protein (MFP) (TC 8.A.1) family.</text>
</comment>
<dbReference type="PANTHER" id="PTHR32347:SF23">
    <property type="entry name" value="BLL5650 PROTEIN"/>
    <property type="match status" value="1"/>
</dbReference>
<keyword evidence="3" id="KW-0175">Coiled coil</keyword>
<dbReference type="GO" id="GO:0030313">
    <property type="term" value="C:cell envelope"/>
    <property type="evidence" value="ECO:0007669"/>
    <property type="project" value="UniProtKB-SubCell"/>
</dbReference>
<dbReference type="GO" id="GO:0016020">
    <property type="term" value="C:membrane"/>
    <property type="evidence" value="ECO:0007669"/>
    <property type="project" value="InterPro"/>
</dbReference>
<keyword evidence="4" id="KW-0812">Transmembrane</keyword>
<dbReference type="Gene3D" id="2.40.30.170">
    <property type="match status" value="1"/>
</dbReference>
<dbReference type="GO" id="GO:0022857">
    <property type="term" value="F:transmembrane transporter activity"/>
    <property type="evidence" value="ECO:0007669"/>
    <property type="project" value="InterPro"/>
</dbReference>
<dbReference type="InterPro" id="IPR006143">
    <property type="entry name" value="RND_pump_MFP"/>
</dbReference>
<comment type="subcellular location">
    <subcellularLocation>
        <location evidence="1">Cell envelope</location>
    </subcellularLocation>
</comment>
<evidence type="ECO:0000313" key="6">
    <source>
        <dbReference type="EMBL" id="OGI86649.1"/>
    </source>
</evidence>
<dbReference type="PANTHER" id="PTHR32347">
    <property type="entry name" value="EFFLUX SYSTEM COMPONENT YKNX-RELATED"/>
    <property type="match status" value="1"/>
</dbReference>
<evidence type="ECO:0000256" key="1">
    <source>
        <dbReference type="ARBA" id="ARBA00004196"/>
    </source>
</evidence>
<proteinExistence type="inferred from homology"/>
<keyword evidence="4" id="KW-0472">Membrane</keyword>